<keyword evidence="5 7" id="KW-0472">Membrane</keyword>
<evidence type="ECO:0000256" key="6">
    <source>
        <dbReference type="ARBA" id="ARBA00023276"/>
    </source>
</evidence>
<comment type="similarity">
    <text evidence="7">Belongs to the Psb30/Ycf12 family.</text>
</comment>
<geneLocation type="chloroplast" evidence="8"/>
<dbReference type="AlphaFoldDB" id="A0A0S2IBH0"/>
<keyword evidence="3 7" id="KW-0812">Transmembrane</keyword>
<comment type="subunit">
    <text evidence="7">PSII is composed of 1 copy each of membrane proteins PsbA, PsbB, PsbC, PsbD, PsbE, PsbF, PsbH, PsbI, PsbJ, PsbK, PsbL, PsbM, PsbT, PsbX, PsbY, PsbZ, Psb30/Ycf12, peripheral proteins of the oxygen-evolving complex and a large number of cofactors. It forms dimeric complexes.</text>
</comment>
<dbReference type="EMBL" id="KT624716">
    <property type="protein sequence ID" value="ALO20910.1"/>
    <property type="molecule type" value="Genomic_DNA"/>
</dbReference>
<dbReference type="HAMAP" id="MF_01329">
    <property type="entry name" value="PSII_Psb30_Ycf12"/>
    <property type="match status" value="1"/>
</dbReference>
<keyword evidence="4 7" id="KW-1133">Transmembrane helix</keyword>
<accession>A0A0S2IBH0</accession>
<sequence>MTLQLVLQLTALLFVVGAGPLTIILLSFRNGNL</sequence>
<keyword evidence="7" id="KW-0793">Thylakoid</keyword>
<evidence type="ECO:0000256" key="3">
    <source>
        <dbReference type="ARBA" id="ARBA00022692"/>
    </source>
</evidence>
<name>A0A0S2IBH0_9CHLO</name>
<protein>
    <recommendedName>
        <fullName evidence="7">Photosystem II reaction center protein Psb30</fullName>
    </recommendedName>
    <alternativeName>
        <fullName evidence="7">Photosystem II reaction center protein Ycf12</fullName>
    </alternativeName>
</protein>
<dbReference type="GO" id="GO:0015979">
    <property type="term" value="P:photosynthesis"/>
    <property type="evidence" value="ECO:0007669"/>
    <property type="project" value="UniProtKB-KW"/>
</dbReference>
<evidence type="ECO:0000256" key="4">
    <source>
        <dbReference type="ARBA" id="ARBA00022989"/>
    </source>
</evidence>
<comment type="function">
    <text evidence="7">A core subunit of photosystem II (PSII), probably helps stabilize the reaction center.</text>
</comment>
<proteinExistence type="inferred from homology"/>
<keyword evidence="2 7" id="KW-0602">Photosynthesis</keyword>
<comment type="subcellular location">
    <subcellularLocation>
        <location evidence="1">Membrane</location>
        <topology evidence="1">Single-pass membrane protein</topology>
    </subcellularLocation>
    <subcellularLocation>
        <location evidence="7">Plastid</location>
        <location evidence="7">Chloroplast thylakoid membrane</location>
        <topology evidence="7">Single-pass membrane protein</topology>
    </subcellularLocation>
</comment>
<reference evidence="8" key="1">
    <citation type="journal article" date="2015" name="BMC Evol. Biol.">
        <title>Chloroplast phylogenomic analysis of chlorophyte green algae identifies a novel lineage sister to the Sphaeropleales (Chlorophyceae).</title>
        <authorList>
            <person name="Lemieux C."/>
            <person name="Vincent A.T."/>
            <person name="Labarre A."/>
            <person name="Otis C."/>
            <person name="Turmel M."/>
        </authorList>
    </citation>
    <scope>NUCLEOTIDE SEQUENCE</scope>
</reference>
<dbReference type="GO" id="GO:0009523">
    <property type="term" value="C:photosystem II"/>
    <property type="evidence" value="ECO:0007669"/>
    <property type="project" value="UniProtKB-KW"/>
</dbReference>
<organism evidence="8">
    <name type="scientific">Chlamydomonas nivalis</name>
    <dbReference type="NCBI Taxonomy" id="47906"/>
    <lineage>
        <taxon>Eukaryota</taxon>
        <taxon>Viridiplantae</taxon>
        <taxon>Chlorophyta</taxon>
        <taxon>core chlorophytes</taxon>
        <taxon>Chlorophyceae</taxon>
        <taxon>CS clade</taxon>
        <taxon>Chlamydomonadales</taxon>
        <taxon>Chlamydomonadaceae</taxon>
        <taxon>Chlamydomonas</taxon>
    </lineage>
</organism>
<dbReference type="GO" id="GO:0009535">
    <property type="term" value="C:chloroplast thylakoid membrane"/>
    <property type="evidence" value="ECO:0007669"/>
    <property type="project" value="UniProtKB-SubCell"/>
</dbReference>
<keyword evidence="8" id="KW-0934">Plastid</keyword>
<dbReference type="InterPro" id="IPR010284">
    <property type="entry name" value="PSII_Ycf12_core-subunit"/>
</dbReference>
<keyword evidence="8" id="KW-0150">Chloroplast</keyword>
<dbReference type="Pfam" id="PF05969">
    <property type="entry name" value="PSII_Ycf12"/>
    <property type="match status" value="1"/>
</dbReference>
<evidence type="ECO:0000256" key="1">
    <source>
        <dbReference type="ARBA" id="ARBA00004167"/>
    </source>
</evidence>
<gene>
    <name evidence="7 8" type="primary">ycf12</name>
    <name evidence="7" type="synonym">psb30</name>
</gene>
<evidence type="ECO:0000256" key="2">
    <source>
        <dbReference type="ARBA" id="ARBA00022531"/>
    </source>
</evidence>
<evidence type="ECO:0000313" key="8">
    <source>
        <dbReference type="EMBL" id="ALO20910.1"/>
    </source>
</evidence>
<keyword evidence="6 7" id="KW-0604">Photosystem II</keyword>
<evidence type="ECO:0000256" key="7">
    <source>
        <dbReference type="HAMAP-Rule" id="MF_01329"/>
    </source>
</evidence>
<evidence type="ECO:0000256" key="5">
    <source>
        <dbReference type="ARBA" id="ARBA00023136"/>
    </source>
</evidence>